<organism evidence="2 3">
    <name type="scientific">Dryococelus australis</name>
    <dbReference type="NCBI Taxonomy" id="614101"/>
    <lineage>
        <taxon>Eukaryota</taxon>
        <taxon>Metazoa</taxon>
        <taxon>Ecdysozoa</taxon>
        <taxon>Arthropoda</taxon>
        <taxon>Hexapoda</taxon>
        <taxon>Insecta</taxon>
        <taxon>Pterygota</taxon>
        <taxon>Neoptera</taxon>
        <taxon>Polyneoptera</taxon>
        <taxon>Phasmatodea</taxon>
        <taxon>Verophasmatodea</taxon>
        <taxon>Anareolatae</taxon>
        <taxon>Phasmatidae</taxon>
        <taxon>Eurycanthinae</taxon>
        <taxon>Dryococelus</taxon>
    </lineage>
</organism>
<dbReference type="Proteomes" id="UP001159363">
    <property type="component" value="Chromosome 5"/>
</dbReference>
<proteinExistence type="predicted"/>
<evidence type="ECO:0000313" key="3">
    <source>
        <dbReference type="Proteomes" id="UP001159363"/>
    </source>
</evidence>
<gene>
    <name evidence="2" type="ORF">PR048_017015</name>
</gene>
<protein>
    <submittedName>
        <fullName evidence="2">Uncharacterized protein</fullName>
    </submittedName>
</protein>
<dbReference type="EMBL" id="JARBHB010000006">
    <property type="protein sequence ID" value="KAJ8880545.1"/>
    <property type="molecule type" value="Genomic_DNA"/>
</dbReference>
<comment type="caution">
    <text evidence="2">The sequence shown here is derived from an EMBL/GenBank/DDBJ whole genome shotgun (WGS) entry which is preliminary data.</text>
</comment>
<evidence type="ECO:0000256" key="1">
    <source>
        <dbReference type="SAM" id="MobiDB-lite"/>
    </source>
</evidence>
<name>A0ABQ9H8C0_9NEOP</name>
<keyword evidence="3" id="KW-1185">Reference proteome</keyword>
<evidence type="ECO:0000313" key="2">
    <source>
        <dbReference type="EMBL" id="KAJ8880545.1"/>
    </source>
</evidence>
<sequence length="463" mass="52756">MSACTRQKAKTKYRNRIRLERASQKQSCDTNKTPYDRVKRCREQKQCRLGSKRRTRGNRRKFSLVCLFSRVREIKENDPAGNRNKFIETVRQRPVNRHRKELVVDKGGEKKTPECKGCGRREIPEKARRPAASSGTILTCENPGVTRPGLEPGLPWWEPSSLTAQPPRPRRDSVTTSCQTAVQALLIHLFQVVNVVHRRTIHHTFHVSPLLIIECIKVRRLGQANVLDHDARSNTENLEHLEEYDDNAVSRTRVLQRHKRCSGMSGGGGRSRTPESPSYFKTDENREKTNAPLCSSTPSILATSDTTSYLRVPPTEKCIRKGTVEKVKTTADILKRVTVDELQNCLEQKKTCGQRCMERRSNAHFLVRTAFTNKRELVNPLQCSPFVGEVSYGITRRRVRVAARVRSSLAHPIPTSSPLPGIERFRRALNIEALIADEEEVRIAWTIAGMQGRGKWETAEKIR</sequence>
<feature type="region of interest" description="Disordered" evidence="1">
    <location>
        <begin position="125"/>
        <end position="144"/>
    </location>
</feature>
<accession>A0ABQ9H8C0</accession>
<feature type="region of interest" description="Disordered" evidence="1">
    <location>
        <begin position="256"/>
        <end position="297"/>
    </location>
</feature>
<reference evidence="2 3" key="1">
    <citation type="submission" date="2023-02" db="EMBL/GenBank/DDBJ databases">
        <title>LHISI_Scaffold_Assembly.</title>
        <authorList>
            <person name="Stuart O.P."/>
            <person name="Cleave R."/>
            <person name="Magrath M.J.L."/>
            <person name="Mikheyev A.S."/>
        </authorList>
    </citation>
    <scope>NUCLEOTIDE SEQUENCE [LARGE SCALE GENOMIC DNA]</scope>
    <source>
        <strain evidence="2">Daus_M_001</strain>
        <tissue evidence="2">Leg muscle</tissue>
    </source>
</reference>